<dbReference type="PANTHER" id="PTHR12461:SF105">
    <property type="entry name" value="HYPOXIA-INDUCIBLE FACTOR 1-ALPHA INHIBITOR"/>
    <property type="match status" value="1"/>
</dbReference>
<evidence type="ECO:0000313" key="2">
    <source>
        <dbReference type="EMBL" id="KKD34901.1"/>
    </source>
</evidence>
<protein>
    <submittedName>
        <fullName evidence="2">JmjC</fullName>
    </submittedName>
</protein>
<feature type="domain" description="JmjC" evidence="1">
    <location>
        <begin position="229"/>
        <end position="374"/>
    </location>
</feature>
<dbReference type="PATRIC" id="fig|1637645.4.peg.2089"/>
<dbReference type="SUPFAM" id="SSF51197">
    <property type="entry name" value="Clavaminate synthase-like"/>
    <property type="match status" value="1"/>
</dbReference>
<dbReference type="PROSITE" id="PS51184">
    <property type="entry name" value="JMJC"/>
    <property type="match status" value="1"/>
</dbReference>
<dbReference type="Proteomes" id="UP000033607">
    <property type="component" value="Unassembled WGS sequence"/>
</dbReference>
<dbReference type="InterPro" id="IPR041667">
    <property type="entry name" value="Cupin_8"/>
</dbReference>
<proteinExistence type="predicted"/>
<name>A0A0F5Y7H4_9CYAN</name>
<dbReference type="InterPro" id="IPR003347">
    <property type="entry name" value="JmjC_dom"/>
</dbReference>
<comment type="caution">
    <text evidence="2">The sequence shown here is derived from an EMBL/GenBank/DDBJ whole genome shotgun (WGS) entry which is preliminary data.</text>
</comment>
<dbReference type="Gene3D" id="2.60.120.650">
    <property type="entry name" value="Cupin"/>
    <property type="match status" value="1"/>
</dbReference>
<dbReference type="Pfam" id="PF13621">
    <property type="entry name" value="Cupin_8"/>
    <property type="match status" value="1"/>
</dbReference>
<dbReference type="PANTHER" id="PTHR12461">
    <property type="entry name" value="HYPOXIA-INDUCIBLE FACTOR 1 ALPHA INHIBITOR-RELATED"/>
    <property type="match status" value="1"/>
</dbReference>
<organism evidence="2 3">
    <name type="scientific">Limnoraphis robusta CS-951</name>
    <dbReference type="NCBI Taxonomy" id="1637645"/>
    <lineage>
        <taxon>Bacteria</taxon>
        <taxon>Bacillati</taxon>
        <taxon>Cyanobacteriota</taxon>
        <taxon>Cyanophyceae</taxon>
        <taxon>Oscillatoriophycideae</taxon>
        <taxon>Oscillatoriales</taxon>
        <taxon>Sirenicapillariaceae</taxon>
        <taxon>Limnoraphis</taxon>
    </lineage>
</organism>
<evidence type="ECO:0000313" key="3">
    <source>
        <dbReference type="Proteomes" id="UP000033607"/>
    </source>
</evidence>
<dbReference type="RefSeq" id="WP_046281982.1">
    <property type="nucleotide sequence ID" value="NZ_LATL02000101.1"/>
</dbReference>
<accession>A0A0F5Y7H4</accession>
<dbReference type="EMBL" id="LATL02000101">
    <property type="protein sequence ID" value="KKD34901.1"/>
    <property type="molecule type" value="Genomic_DNA"/>
</dbReference>
<sequence length="374" mass="43362">MTDSKPLRITLPPLQITLEDEQQVSLQWLAQQLNLPPQPQPQVSDSWKTWVAINKLLNQPDDVLVQRMVEQGVDVKLALEEVTQAPNHPYYKAGNQFVQQLRKLESILQIQQQLSALSSQAETIERRVNLSRSEFLEGFYSQNKPVVLTGIMNNWKALNQWNPQYLKQHYGTATVEVQANRNSDPEYELNVEKHRQNVLLKDYVDWVVEKGESNDCYMVANNGNLDREDMKGLMNDLEVFPEYLNPEDTSRRVFFWFGSAGTITPLHHDPINLMLAQVLGRKRILLIPPRQTPFIYNHVGVFSQVDPENPDLKKYPLYNNIKPIELILQPGEVIFIPVGWWHHVRALDVSISVSFTNFVFPNYYNWQNPTFGRS</sequence>
<dbReference type="SMART" id="SM00558">
    <property type="entry name" value="JmjC"/>
    <property type="match status" value="1"/>
</dbReference>
<reference evidence="2 3" key="1">
    <citation type="submission" date="2015-06" db="EMBL/GenBank/DDBJ databases">
        <title>Draft genome assembly of filamentous brackish cyanobacterium Limnoraphis robusta strain CS-951.</title>
        <authorList>
            <person name="Willis A."/>
            <person name="Parks M."/>
            <person name="Burford M.A."/>
        </authorList>
    </citation>
    <scope>NUCLEOTIDE SEQUENCE [LARGE SCALE GENOMIC DNA]</scope>
    <source>
        <strain evidence="2 3">CS-951</strain>
    </source>
</reference>
<evidence type="ECO:0000259" key="1">
    <source>
        <dbReference type="PROSITE" id="PS51184"/>
    </source>
</evidence>
<dbReference type="OrthoDB" id="118524at2"/>
<gene>
    <name evidence="2" type="ORF">WN50_28415</name>
</gene>
<dbReference type="AlphaFoldDB" id="A0A0F5Y7H4"/>